<evidence type="ECO:0000313" key="2">
    <source>
        <dbReference type="EMBL" id="RPD53714.1"/>
    </source>
</evidence>
<keyword evidence="3" id="KW-1185">Reference proteome</keyword>
<feature type="region of interest" description="Disordered" evidence="1">
    <location>
        <begin position="1"/>
        <end position="20"/>
    </location>
</feature>
<dbReference type="Proteomes" id="UP000313359">
    <property type="component" value="Unassembled WGS sequence"/>
</dbReference>
<evidence type="ECO:0000256" key="1">
    <source>
        <dbReference type="SAM" id="MobiDB-lite"/>
    </source>
</evidence>
<name>A0A5C2RQY1_9APHY</name>
<evidence type="ECO:0000313" key="3">
    <source>
        <dbReference type="Proteomes" id="UP000313359"/>
    </source>
</evidence>
<dbReference type="EMBL" id="ML122317">
    <property type="protein sequence ID" value="RPD53714.1"/>
    <property type="molecule type" value="Genomic_DNA"/>
</dbReference>
<reference evidence="2" key="1">
    <citation type="journal article" date="2018" name="Genome Biol. Evol.">
        <title>Genomics and development of Lentinus tigrinus, a white-rot wood-decaying mushroom with dimorphic fruiting bodies.</title>
        <authorList>
            <person name="Wu B."/>
            <person name="Xu Z."/>
            <person name="Knudson A."/>
            <person name="Carlson A."/>
            <person name="Chen N."/>
            <person name="Kovaka S."/>
            <person name="LaButti K."/>
            <person name="Lipzen A."/>
            <person name="Pennachio C."/>
            <person name="Riley R."/>
            <person name="Schakwitz W."/>
            <person name="Umezawa K."/>
            <person name="Ohm R.A."/>
            <person name="Grigoriev I.V."/>
            <person name="Nagy L.G."/>
            <person name="Gibbons J."/>
            <person name="Hibbett D."/>
        </authorList>
    </citation>
    <scope>NUCLEOTIDE SEQUENCE [LARGE SCALE GENOMIC DNA]</scope>
    <source>
        <strain evidence="2">ALCF2SS1-6</strain>
    </source>
</reference>
<sequence>MPASMKPAGNREVALERKSRPISDTQDACITLIAAIVIDGESSTAEDAREVFGAKVRGSNARRLTVVHE</sequence>
<protein>
    <submittedName>
        <fullName evidence="2">Uncharacterized protein</fullName>
    </submittedName>
</protein>
<accession>A0A5C2RQY1</accession>
<gene>
    <name evidence="2" type="ORF">L227DRAFT_581152</name>
</gene>
<organism evidence="2 3">
    <name type="scientific">Lentinus tigrinus ALCF2SS1-6</name>
    <dbReference type="NCBI Taxonomy" id="1328759"/>
    <lineage>
        <taxon>Eukaryota</taxon>
        <taxon>Fungi</taxon>
        <taxon>Dikarya</taxon>
        <taxon>Basidiomycota</taxon>
        <taxon>Agaricomycotina</taxon>
        <taxon>Agaricomycetes</taxon>
        <taxon>Polyporales</taxon>
        <taxon>Polyporaceae</taxon>
        <taxon>Lentinus</taxon>
    </lineage>
</organism>
<proteinExistence type="predicted"/>
<dbReference type="AlphaFoldDB" id="A0A5C2RQY1"/>